<dbReference type="Proteomes" id="UP000054639">
    <property type="component" value="Unassembled WGS sequence"/>
</dbReference>
<evidence type="ECO:0000313" key="2">
    <source>
        <dbReference type="EMBL" id="STY18158.1"/>
    </source>
</evidence>
<proteinExistence type="predicted"/>
<dbReference type="RefSeq" id="WP_058475302.1">
    <property type="nucleotide sequence ID" value="NZ_CAAAIL010000010.1"/>
</dbReference>
<reference evidence="1 3" key="1">
    <citation type="submission" date="2015-11" db="EMBL/GenBank/DDBJ databases">
        <title>Genomic analysis of 38 Legionella species identifies large and diverse effector repertoires.</title>
        <authorList>
            <person name="Burstein D."/>
            <person name="Amaro F."/>
            <person name="Zusman T."/>
            <person name="Lifshitz Z."/>
            <person name="Cohen O."/>
            <person name="Gilbert J.A."/>
            <person name="Pupko T."/>
            <person name="Shuman H.A."/>
            <person name="Segal G."/>
        </authorList>
    </citation>
    <scope>NUCLEOTIDE SEQUENCE [LARGE SCALE GENOMIC DNA]</scope>
    <source>
        <strain evidence="1 3">ATCC 49507</strain>
    </source>
</reference>
<gene>
    <name evidence="1" type="ORF">Lqua_3180</name>
    <name evidence="2" type="ORF">NCTC12376_01974</name>
</gene>
<name>A0A378KXS1_9GAMM</name>
<dbReference type="EMBL" id="LNYR01000048">
    <property type="protein sequence ID" value="KTD43279.1"/>
    <property type="molecule type" value="Genomic_DNA"/>
</dbReference>
<dbReference type="Proteomes" id="UP000254230">
    <property type="component" value="Unassembled WGS sequence"/>
</dbReference>
<dbReference type="EMBL" id="UGOW01000001">
    <property type="protein sequence ID" value="STY18158.1"/>
    <property type="molecule type" value="Genomic_DNA"/>
</dbReference>
<organism evidence="2 4">
    <name type="scientific">Legionella quateirensis</name>
    <dbReference type="NCBI Taxonomy" id="45072"/>
    <lineage>
        <taxon>Bacteria</taxon>
        <taxon>Pseudomonadati</taxon>
        <taxon>Pseudomonadota</taxon>
        <taxon>Gammaproteobacteria</taxon>
        <taxon>Legionellales</taxon>
        <taxon>Legionellaceae</taxon>
        <taxon>Legionella</taxon>
    </lineage>
</organism>
<accession>A0A378KXS1</accession>
<reference evidence="2 4" key="2">
    <citation type="submission" date="2018-06" db="EMBL/GenBank/DDBJ databases">
        <authorList>
            <consortium name="Pathogen Informatics"/>
            <person name="Doyle S."/>
        </authorList>
    </citation>
    <scope>NUCLEOTIDE SEQUENCE [LARGE SCALE GENOMIC DNA]</scope>
    <source>
        <strain evidence="2 4">NCTC12376</strain>
    </source>
</reference>
<keyword evidence="3" id="KW-1185">Reference proteome</keyword>
<dbReference type="OrthoDB" id="9938854at2"/>
<evidence type="ECO:0000313" key="4">
    <source>
        <dbReference type="Proteomes" id="UP000254230"/>
    </source>
</evidence>
<dbReference type="AlphaFoldDB" id="A0A378KXS1"/>
<sequence>MRGINKIDGDTYILDKDKGSLDTEEQDSSMSTLTRLPTFFTAGTSLGIPLSNDSISLKKAYGFCFQNYFQPTLVKTTSDSLTIYFAVCHRIHHQLLLSQLKRHIPGIHSSIDSAEFPVYSYFQLKFTTHDSRIFLHMECYAFVDLYDYNFKHLLDLLADFDCREECSDGLDGSSIGITEQMVVPDTMHSAVKVRQFTTDKGVFVKPLLSSIQDYVMNCLKRFEELSLNRDMDAYHIAINLGQILERIEKNYLTVTFDDYTKALSLLSTLETNDIYQMDPQIWLSMPKIRDALELLKVKALIGDRGIELDVNKLGLLMQELILHEGARPKPDIWFPLGTVDHLSQQLEDFYPNYKEILKPAVI</sequence>
<evidence type="ECO:0000313" key="1">
    <source>
        <dbReference type="EMBL" id="KTD43279.1"/>
    </source>
</evidence>
<protein>
    <submittedName>
        <fullName evidence="2">Dot/Icm secretion system substrate</fullName>
    </submittedName>
    <submittedName>
        <fullName evidence="1">Substrate of the Dot/Icm secretion system</fullName>
    </submittedName>
</protein>
<evidence type="ECO:0000313" key="3">
    <source>
        <dbReference type="Proteomes" id="UP000054639"/>
    </source>
</evidence>